<gene>
    <name evidence="1" type="ORF">S01H1_18064</name>
</gene>
<dbReference type="AlphaFoldDB" id="X0SQC0"/>
<evidence type="ECO:0008006" key="2">
    <source>
        <dbReference type="Google" id="ProtNLM"/>
    </source>
</evidence>
<accession>X0SQC0</accession>
<comment type="caution">
    <text evidence="1">The sequence shown here is derived from an EMBL/GenBank/DDBJ whole genome shotgun (WGS) entry which is preliminary data.</text>
</comment>
<evidence type="ECO:0000313" key="1">
    <source>
        <dbReference type="EMBL" id="GAF77336.1"/>
    </source>
</evidence>
<sequence>GVFNIAGGRRISINELAQLVMRIIGKDIDVVYDDPQPGDIMHSLADISKAKEELGYDPGFDLTKGLEETLKWFQK</sequence>
<dbReference type="EMBL" id="BARS01009628">
    <property type="protein sequence ID" value="GAF77336.1"/>
    <property type="molecule type" value="Genomic_DNA"/>
</dbReference>
<proteinExistence type="predicted"/>
<feature type="non-terminal residue" evidence="1">
    <location>
        <position position="1"/>
    </location>
</feature>
<reference evidence="1" key="1">
    <citation type="journal article" date="2014" name="Front. Microbiol.">
        <title>High frequency of phylogenetically diverse reductive dehalogenase-homologous genes in deep subseafloor sedimentary metagenomes.</title>
        <authorList>
            <person name="Kawai M."/>
            <person name="Futagami T."/>
            <person name="Toyoda A."/>
            <person name="Takaki Y."/>
            <person name="Nishi S."/>
            <person name="Hori S."/>
            <person name="Arai W."/>
            <person name="Tsubouchi T."/>
            <person name="Morono Y."/>
            <person name="Uchiyama I."/>
            <person name="Ito T."/>
            <person name="Fujiyama A."/>
            <person name="Inagaki F."/>
            <person name="Takami H."/>
        </authorList>
    </citation>
    <scope>NUCLEOTIDE SEQUENCE</scope>
    <source>
        <strain evidence="1">Expedition CK06-06</strain>
    </source>
</reference>
<protein>
    <recommendedName>
        <fullName evidence="2">NAD(P)-binding domain-containing protein</fullName>
    </recommendedName>
</protein>
<name>X0SQC0_9ZZZZ</name>
<dbReference type="SUPFAM" id="SSF51735">
    <property type="entry name" value="NAD(P)-binding Rossmann-fold domains"/>
    <property type="match status" value="1"/>
</dbReference>
<dbReference type="Gene3D" id="3.90.25.10">
    <property type="entry name" value="UDP-galactose 4-epimerase, domain 1"/>
    <property type="match status" value="1"/>
</dbReference>
<dbReference type="InterPro" id="IPR036291">
    <property type="entry name" value="NAD(P)-bd_dom_sf"/>
</dbReference>
<organism evidence="1">
    <name type="scientific">marine sediment metagenome</name>
    <dbReference type="NCBI Taxonomy" id="412755"/>
    <lineage>
        <taxon>unclassified sequences</taxon>
        <taxon>metagenomes</taxon>
        <taxon>ecological metagenomes</taxon>
    </lineage>
</organism>